<protein>
    <submittedName>
        <fullName evidence="1">Uncharacterized protein</fullName>
    </submittedName>
</protein>
<name>A0ABU7G6D8_9ALTE</name>
<gene>
    <name evidence="1" type="ORF">SNR37_000192</name>
</gene>
<dbReference type="EMBL" id="JAYDYW010000010">
    <property type="protein sequence ID" value="MEE1674873.1"/>
    <property type="molecule type" value="Genomic_DNA"/>
</dbReference>
<evidence type="ECO:0000313" key="1">
    <source>
        <dbReference type="EMBL" id="MEE1674873.1"/>
    </source>
</evidence>
<evidence type="ECO:0000313" key="2">
    <source>
        <dbReference type="Proteomes" id="UP001310248"/>
    </source>
</evidence>
<reference evidence="1 2" key="2">
    <citation type="submission" date="2023-12" db="EMBL/GenBank/DDBJ databases">
        <authorList>
            <consortium name="Cladostephus spongiosus"/>
            <person name="Lorente B."/>
            <person name="Cabral C."/>
            <person name="Frias J."/>
            <person name="Faria J."/>
            <person name="Toubarro D."/>
        </authorList>
    </citation>
    <scope>NUCLEOTIDE SEQUENCE [LARGE SCALE GENOMIC DNA]</scope>
    <source>
        <strain evidence="1 2">ZMCS4</strain>
    </source>
</reference>
<keyword evidence="2" id="KW-1185">Reference proteome</keyword>
<proteinExistence type="predicted"/>
<comment type="caution">
    <text evidence="1">The sequence shown here is derived from an EMBL/GenBank/DDBJ whole genome shotgun (WGS) entry which is preliminary data.</text>
</comment>
<accession>A0ABU7G6D8</accession>
<sequence length="106" mass="11693">MTAQQHNSLSSPPGGVNTQISSFTDSTRFFELTVDLYADSLSLLAFGGDVLGNLPPKKLVAVNGQIDNEEAFFKSMFIWTFSDVNEVKAPAKLNPQDWLLLDAREQ</sequence>
<reference evidence="2" key="1">
    <citation type="submission" date="2023-07" db="EMBL/GenBank/DDBJ databases">
        <title>Draft genome sequence of Agarivorans aestuarii strain ZMCS4, a CAZymes producing bacteria isolated from the marine brown algae Clodostephus spongiosus.</title>
        <authorList>
            <person name="Lorente B."/>
            <person name="Cabral C."/>
            <person name="Frias J."/>
            <person name="Faria J."/>
            <person name="Toubarro D."/>
        </authorList>
    </citation>
    <scope>NUCLEOTIDE SEQUENCE [LARGE SCALE GENOMIC DNA]</scope>
    <source>
        <strain evidence="2">ZMCS4</strain>
    </source>
</reference>
<dbReference type="RefSeq" id="WP_329775909.1">
    <property type="nucleotide sequence ID" value="NZ_JAYDYW010000010.1"/>
</dbReference>
<dbReference type="Proteomes" id="UP001310248">
    <property type="component" value="Unassembled WGS sequence"/>
</dbReference>
<organism evidence="1 2">
    <name type="scientific">Agarivorans aestuarii</name>
    <dbReference type="NCBI Taxonomy" id="1563703"/>
    <lineage>
        <taxon>Bacteria</taxon>
        <taxon>Pseudomonadati</taxon>
        <taxon>Pseudomonadota</taxon>
        <taxon>Gammaproteobacteria</taxon>
        <taxon>Alteromonadales</taxon>
        <taxon>Alteromonadaceae</taxon>
        <taxon>Agarivorans</taxon>
    </lineage>
</organism>